<keyword evidence="1" id="KW-0175">Coiled coil</keyword>
<protein>
    <submittedName>
        <fullName evidence="4">Rab guanine nucleotide exchange factor S2</fullName>
    </submittedName>
</protein>
<dbReference type="GO" id="GO:0051286">
    <property type="term" value="C:cell tip"/>
    <property type="evidence" value="ECO:0007669"/>
    <property type="project" value="TreeGrafter"/>
</dbReference>
<dbReference type="InterPro" id="IPR009449">
    <property type="entry name" value="Sec2_N"/>
</dbReference>
<feature type="compositionally biased region" description="Low complexity" evidence="2">
    <location>
        <begin position="45"/>
        <end position="65"/>
    </location>
</feature>
<feature type="domain" description="GDP/GTP exchange factor Sec2 N-terminal" evidence="3">
    <location>
        <begin position="119"/>
        <end position="258"/>
    </location>
</feature>
<dbReference type="SUPFAM" id="SSF144284">
    <property type="entry name" value="Sec2 N-terminal region"/>
    <property type="match status" value="1"/>
</dbReference>
<dbReference type="Gene3D" id="6.10.140.910">
    <property type="match status" value="1"/>
</dbReference>
<organism evidence="4 5">
    <name type="scientific">Rhizopus stolonifer</name>
    <name type="common">Rhizopus nigricans</name>
    <dbReference type="NCBI Taxonomy" id="4846"/>
    <lineage>
        <taxon>Eukaryota</taxon>
        <taxon>Fungi</taxon>
        <taxon>Fungi incertae sedis</taxon>
        <taxon>Mucoromycota</taxon>
        <taxon>Mucoromycotina</taxon>
        <taxon>Mucoromycetes</taxon>
        <taxon>Mucorales</taxon>
        <taxon>Mucorineae</taxon>
        <taxon>Rhizopodaceae</taxon>
        <taxon>Rhizopus</taxon>
    </lineage>
</organism>
<dbReference type="GO" id="GO:0005085">
    <property type="term" value="F:guanyl-nucleotide exchange factor activity"/>
    <property type="evidence" value="ECO:0007669"/>
    <property type="project" value="InterPro"/>
</dbReference>
<feature type="compositionally biased region" description="Basic and acidic residues" evidence="2">
    <location>
        <begin position="257"/>
        <end position="266"/>
    </location>
</feature>
<dbReference type="PANTHER" id="PTHR14430:SF0">
    <property type="entry name" value="SEC2P DOMAIN-CONTAINING PROTEIN"/>
    <property type="match status" value="1"/>
</dbReference>
<feature type="compositionally biased region" description="Polar residues" evidence="2">
    <location>
        <begin position="539"/>
        <end position="550"/>
    </location>
</feature>
<proteinExistence type="predicted"/>
<evidence type="ECO:0000256" key="1">
    <source>
        <dbReference type="ARBA" id="ARBA00023054"/>
    </source>
</evidence>
<keyword evidence="5" id="KW-1185">Reference proteome</keyword>
<gene>
    <name evidence="4" type="primary">SEC2_2</name>
    <name evidence="4" type="ORF">CU098_010930</name>
</gene>
<evidence type="ECO:0000313" key="5">
    <source>
        <dbReference type="Proteomes" id="UP000253551"/>
    </source>
</evidence>
<accession>A0A367KQ41</accession>
<evidence type="ECO:0000313" key="4">
    <source>
        <dbReference type="EMBL" id="RCI04313.1"/>
    </source>
</evidence>
<dbReference type="AlphaFoldDB" id="A0A367KQ41"/>
<name>A0A367KQ41_RHIST</name>
<sequence>MSTDTIDEAKTSNEKQVTTKDIANLYSHLQTMIDNVPKSPRYNQTSPDLPLTPTTSSSSNLNSSSHLANKPLPPRTPKEPDCPCHHILVSKDSQHCALCDDVIPILAEIQDDREKKRDKINETKQLLSNEQSKLKQQQQDIEALNKKCIELTDKLKDTTEQYQSLQNDLVVLEKKYETEKIEAEQAKKDKTAVENELEDLSQRLFEEANDMVANEKREKHQLEIQYNHLQDELKLCREQIEAEELQLKELKQKFGSMEENREKRFSDNNSSTTSLRDSASVEDENVPTERASRDMAGLFTHKDNNLEIQETTDPTILNEFKEFVQLDESVPIRKLHNATLFMRHSLAEDVEPCLRFGPNARLSPKKLYEAILLNTCFIEEAPYEYAQEQAKRPYDVPLRISAAKSMIWERLSNAPMALFTGCQACGRVTKDLPYRFRISMLDDWACVDRYCRDRLVAVCEFYTFIRNIRQGYYNGRTVSDLYGESIRLKLQMFYASRMGTLSQTLHNMGIKGDMVGQASPPNMVIPSPTIGNEDKASLADSTAESNISQRVSEDEEEKPSVHPGNSVWIEL</sequence>
<feature type="compositionally biased region" description="Polar residues" evidence="2">
    <location>
        <begin position="267"/>
        <end position="277"/>
    </location>
</feature>
<dbReference type="STRING" id="4846.A0A367KQ41"/>
<dbReference type="OrthoDB" id="5560525at2759"/>
<dbReference type="CDD" id="cd21044">
    <property type="entry name" value="Rab11BD_RAB3IP_like"/>
    <property type="match status" value="1"/>
</dbReference>
<feature type="region of interest" description="Disordered" evidence="2">
    <location>
        <begin position="257"/>
        <end position="297"/>
    </location>
</feature>
<comment type="caution">
    <text evidence="4">The sequence shown here is derived from an EMBL/GenBank/DDBJ whole genome shotgun (WGS) entry which is preliminary data.</text>
</comment>
<dbReference type="Pfam" id="PF25555">
    <property type="entry name" value="RAB3A-like_C"/>
    <property type="match status" value="1"/>
</dbReference>
<dbReference type="Proteomes" id="UP000253551">
    <property type="component" value="Unassembled WGS sequence"/>
</dbReference>
<feature type="region of interest" description="Disordered" evidence="2">
    <location>
        <begin position="529"/>
        <end position="571"/>
    </location>
</feature>
<dbReference type="PANTHER" id="PTHR14430">
    <property type="entry name" value="RABIN3-RELATED"/>
    <property type="match status" value="1"/>
</dbReference>
<dbReference type="Pfam" id="PF06428">
    <property type="entry name" value="Sec2p"/>
    <property type="match status" value="1"/>
</dbReference>
<evidence type="ECO:0000259" key="3">
    <source>
        <dbReference type="Pfam" id="PF06428"/>
    </source>
</evidence>
<evidence type="ECO:0000256" key="2">
    <source>
        <dbReference type="SAM" id="MobiDB-lite"/>
    </source>
</evidence>
<reference evidence="4 5" key="1">
    <citation type="journal article" date="2018" name="G3 (Bethesda)">
        <title>Phylogenetic and Phylogenomic Definition of Rhizopus Species.</title>
        <authorList>
            <person name="Gryganskyi A.P."/>
            <person name="Golan J."/>
            <person name="Dolatabadi S."/>
            <person name="Mondo S."/>
            <person name="Robb S."/>
            <person name="Idnurm A."/>
            <person name="Muszewska A."/>
            <person name="Steczkiewicz K."/>
            <person name="Masonjones S."/>
            <person name="Liao H.L."/>
            <person name="Gajdeczka M.T."/>
            <person name="Anike F."/>
            <person name="Vuek A."/>
            <person name="Anishchenko I.M."/>
            <person name="Voigt K."/>
            <person name="de Hoog G.S."/>
            <person name="Smith M.E."/>
            <person name="Heitman J."/>
            <person name="Vilgalys R."/>
            <person name="Stajich J.E."/>
        </authorList>
    </citation>
    <scope>NUCLEOTIDE SEQUENCE [LARGE SCALE GENOMIC DNA]</scope>
    <source>
        <strain evidence="4 5">LSU 92-RS-03</strain>
    </source>
</reference>
<dbReference type="GO" id="GO:0070319">
    <property type="term" value="C:Golgi to plasma membrane transport vesicle"/>
    <property type="evidence" value="ECO:0007669"/>
    <property type="project" value="TreeGrafter"/>
</dbReference>
<dbReference type="GO" id="GO:0006887">
    <property type="term" value="P:exocytosis"/>
    <property type="evidence" value="ECO:0007669"/>
    <property type="project" value="TreeGrafter"/>
</dbReference>
<dbReference type="InterPro" id="IPR040351">
    <property type="entry name" value="RAB3IL/RAB3IP/Sec2"/>
</dbReference>
<dbReference type="EMBL" id="PJQM01000719">
    <property type="protein sequence ID" value="RCI04313.1"/>
    <property type="molecule type" value="Genomic_DNA"/>
</dbReference>
<feature type="region of interest" description="Disordered" evidence="2">
    <location>
        <begin position="36"/>
        <end position="78"/>
    </location>
</feature>